<dbReference type="PANTHER" id="PTHR10434">
    <property type="entry name" value="1-ACYL-SN-GLYCEROL-3-PHOSPHATE ACYLTRANSFERASE"/>
    <property type="match status" value="1"/>
</dbReference>
<evidence type="ECO:0000259" key="5">
    <source>
        <dbReference type="SMART" id="SM00563"/>
    </source>
</evidence>
<dbReference type="SUPFAM" id="SSF69593">
    <property type="entry name" value="Glycerol-3-phosphate (1)-acyltransferase"/>
    <property type="match status" value="1"/>
</dbReference>
<protein>
    <recommendedName>
        <fullName evidence="4">1-acyl-sn-glycerol-3-phosphate acyltransferase</fullName>
        <ecNumber evidence="4">2.3.1.51</ecNumber>
    </recommendedName>
</protein>
<dbReference type="InterPro" id="IPR004552">
    <property type="entry name" value="AGP_acyltrans"/>
</dbReference>
<evidence type="ECO:0000313" key="6">
    <source>
        <dbReference type="EMBL" id="MFC4377210.1"/>
    </source>
</evidence>
<dbReference type="GO" id="GO:0003841">
    <property type="term" value="F:1-acylglycerol-3-phosphate O-acyltransferase activity"/>
    <property type="evidence" value="ECO:0007669"/>
    <property type="project" value="UniProtKB-EC"/>
</dbReference>
<comment type="domain">
    <text evidence="4">The HXXXXD motif is essential for acyltransferase activity and may constitute the binding site for the phosphate moiety of the glycerol-3-phosphate.</text>
</comment>
<dbReference type="Gene3D" id="1.20.1440.100">
    <property type="entry name" value="SG protein - dephosphorylation function"/>
    <property type="match status" value="1"/>
</dbReference>
<keyword evidence="4" id="KW-0443">Lipid metabolism</keyword>
<dbReference type="NCBIfam" id="TIGR01490">
    <property type="entry name" value="HAD-SF-IB-hyp1"/>
    <property type="match status" value="1"/>
</dbReference>
<dbReference type="NCBIfam" id="TIGR00530">
    <property type="entry name" value="AGP_acyltrn"/>
    <property type="match status" value="1"/>
</dbReference>
<dbReference type="InterPro" id="IPR002123">
    <property type="entry name" value="Plipid/glycerol_acylTrfase"/>
</dbReference>
<evidence type="ECO:0000256" key="3">
    <source>
        <dbReference type="ARBA" id="ARBA00023315"/>
    </source>
</evidence>
<comment type="caution">
    <text evidence="6">The sequence shown here is derived from an EMBL/GenBank/DDBJ whole genome shotgun (WGS) entry which is preliminary data.</text>
</comment>
<name>A0ABV8VRZ1_9NOCA</name>
<dbReference type="InterPro" id="IPR023214">
    <property type="entry name" value="HAD_sf"/>
</dbReference>
<dbReference type="SMART" id="SM00563">
    <property type="entry name" value="PlsC"/>
    <property type="match status" value="1"/>
</dbReference>
<keyword evidence="4" id="KW-0444">Lipid biosynthesis</keyword>
<organism evidence="6 7">
    <name type="scientific">Nocardia halotolerans</name>
    <dbReference type="NCBI Taxonomy" id="1755878"/>
    <lineage>
        <taxon>Bacteria</taxon>
        <taxon>Bacillati</taxon>
        <taxon>Actinomycetota</taxon>
        <taxon>Actinomycetes</taxon>
        <taxon>Mycobacteriales</taxon>
        <taxon>Nocardiaceae</taxon>
        <taxon>Nocardia</taxon>
    </lineage>
</organism>
<keyword evidence="4" id="KW-1208">Phospholipid metabolism</keyword>
<accession>A0ABV8VRZ1</accession>
<dbReference type="SUPFAM" id="SSF56784">
    <property type="entry name" value="HAD-like"/>
    <property type="match status" value="1"/>
</dbReference>
<keyword evidence="2 4" id="KW-0808">Transferase</keyword>
<keyword evidence="7" id="KW-1185">Reference proteome</keyword>
<reference evidence="7" key="1">
    <citation type="journal article" date="2019" name="Int. J. Syst. Evol. Microbiol.">
        <title>The Global Catalogue of Microorganisms (GCM) 10K type strain sequencing project: providing services to taxonomists for standard genome sequencing and annotation.</title>
        <authorList>
            <consortium name="The Broad Institute Genomics Platform"/>
            <consortium name="The Broad Institute Genome Sequencing Center for Infectious Disease"/>
            <person name="Wu L."/>
            <person name="Ma J."/>
        </authorList>
    </citation>
    <scope>NUCLEOTIDE SEQUENCE [LARGE SCALE GENOMIC DNA]</scope>
    <source>
        <strain evidence="7">IBRC-M 10490</strain>
    </source>
</reference>
<proteinExistence type="inferred from homology"/>
<keyword evidence="3 4" id="KW-0012">Acyltransferase</keyword>
<evidence type="ECO:0000256" key="4">
    <source>
        <dbReference type="RuleBase" id="RU361267"/>
    </source>
</evidence>
<dbReference type="InterPro" id="IPR036412">
    <property type="entry name" value="HAD-like_sf"/>
</dbReference>
<evidence type="ECO:0000256" key="2">
    <source>
        <dbReference type="ARBA" id="ARBA00022679"/>
    </source>
</evidence>
<comment type="similarity">
    <text evidence="1 4">Belongs to the 1-acyl-sn-glycerol-3-phosphate acyltransferase family.</text>
</comment>
<dbReference type="Pfam" id="PF01553">
    <property type="entry name" value="Acyltransferase"/>
    <property type="match status" value="1"/>
</dbReference>
<dbReference type="Proteomes" id="UP001595844">
    <property type="component" value="Unassembled WGS sequence"/>
</dbReference>
<dbReference type="Gene3D" id="3.40.50.1000">
    <property type="entry name" value="HAD superfamily/HAD-like"/>
    <property type="match status" value="1"/>
</dbReference>
<dbReference type="PANTHER" id="PTHR10434:SF66">
    <property type="entry name" value="PHOSPHOLIPID_GLYCEROL ACYLTRANSFERASE DOMAIN-CONTAINING PROTEIN"/>
    <property type="match status" value="1"/>
</dbReference>
<comment type="catalytic activity">
    <reaction evidence="4">
        <text>a 1-acyl-sn-glycero-3-phosphate + an acyl-CoA = a 1,2-diacyl-sn-glycero-3-phosphate + CoA</text>
        <dbReference type="Rhea" id="RHEA:19709"/>
        <dbReference type="ChEBI" id="CHEBI:57287"/>
        <dbReference type="ChEBI" id="CHEBI:57970"/>
        <dbReference type="ChEBI" id="CHEBI:58342"/>
        <dbReference type="ChEBI" id="CHEBI:58608"/>
        <dbReference type="EC" id="2.3.1.51"/>
    </reaction>
</comment>
<dbReference type="CDD" id="cd07989">
    <property type="entry name" value="LPLAT_AGPAT-like"/>
    <property type="match status" value="1"/>
</dbReference>
<gene>
    <name evidence="6" type="ORF">ACFO5K_24320</name>
</gene>
<dbReference type="InterPro" id="IPR006385">
    <property type="entry name" value="HAD_hydro_SerB1"/>
</dbReference>
<dbReference type="RefSeq" id="WP_378567498.1">
    <property type="nucleotide sequence ID" value="NZ_JBHSDL010000030.1"/>
</dbReference>
<sequence>MSALADAVAAIRSGPHGAEVAAVFDFGGTVVDELPRRGLVRRVFRRGDRRRATLLGGIRRGGDGDYGRFLQAVERTWAGVPGTELDDLGRSAFRRELAGRLFPEAWQLVREHQLAGHTVLLASELPGYAVRPVAELLGIEHVLCTEPATEDGVLTGHLDGPPLWRAGKAEAVRAFAASAGLEIGYVYTDSATDLPLLELAAAPVTVGPDPALATVAADRGWPTLEFRARRDPSPLDCLRTVAGFTALIAGALVGVLRKSYAGERQAMADALMHDATTATLRAIGVRLRVVGAEHTRAPRPAVFLFNHQSQFDVIIVPKVVGGPVTGIGKKELRNHPLFGPLMRFVGVTFLDRTDTARAKAALAPVVSTLREGLSIAVAPEGTRSYTRGLGPFKKGAFHIAIQAGVPVIPVVIRNAGEIAWRDSPIARPGIVDVAVLPPIDVSGWDPDDMDEQVEQVRRSYEHTLLNWPGEKDSAERLT</sequence>
<feature type="domain" description="Phospholipid/glycerol acyltransferase" evidence="5">
    <location>
        <begin position="301"/>
        <end position="415"/>
    </location>
</feature>
<dbReference type="EC" id="2.3.1.51" evidence="4"/>
<evidence type="ECO:0000256" key="1">
    <source>
        <dbReference type="ARBA" id="ARBA00008655"/>
    </source>
</evidence>
<dbReference type="Pfam" id="PF12710">
    <property type="entry name" value="HAD"/>
    <property type="match status" value="1"/>
</dbReference>
<dbReference type="EMBL" id="JBHSDL010000030">
    <property type="protein sequence ID" value="MFC4377210.1"/>
    <property type="molecule type" value="Genomic_DNA"/>
</dbReference>
<evidence type="ECO:0000313" key="7">
    <source>
        <dbReference type="Proteomes" id="UP001595844"/>
    </source>
</evidence>
<keyword evidence="4" id="KW-0594">Phospholipid biosynthesis</keyword>